<dbReference type="EMBL" id="PJCH01000017">
    <property type="protein sequence ID" value="PQA85600.1"/>
    <property type="molecule type" value="Genomic_DNA"/>
</dbReference>
<dbReference type="AlphaFoldDB" id="A0A2S7JZD5"/>
<sequence length="180" mass="18928">MEAIMSYADVLELRRFGNRKETKRRAPSVVASEDVKTGAAQLLAYLAAAPLIAASLVIVAGSEEAARISIYFMSLYGAALIVFFGGVRWGVAVMKEGGPTMGALFGAVLPLAAAMPLFAPIGGVFWKFPVIMAVIAILLLDDLKATARGSGAPAWYLATRLPLTVLIELAFVIAITGAVK</sequence>
<organism evidence="2 3">
    <name type="scientific">Hyphococcus luteus</name>
    <dbReference type="NCBI Taxonomy" id="2058213"/>
    <lineage>
        <taxon>Bacteria</taxon>
        <taxon>Pseudomonadati</taxon>
        <taxon>Pseudomonadota</taxon>
        <taxon>Alphaproteobacteria</taxon>
        <taxon>Parvularculales</taxon>
        <taxon>Parvularculaceae</taxon>
        <taxon>Hyphococcus</taxon>
    </lineage>
</organism>
<accession>A0A2S7JZD5</accession>
<evidence type="ECO:0000313" key="3">
    <source>
        <dbReference type="Proteomes" id="UP000239504"/>
    </source>
</evidence>
<dbReference type="OrthoDB" id="5297436at2"/>
<protein>
    <recommendedName>
        <fullName evidence="4">DUF3429 domain-containing protein</fullName>
    </recommendedName>
</protein>
<feature type="transmembrane region" description="Helical" evidence="1">
    <location>
        <begin position="101"/>
        <end position="118"/>
    </location>
</feature>
<comment type="caution">
    <text evidence="2">The sequence shown here is derived from an EMBL/GenBank/DDBJ whole genome shotgun (WGS) entry which is preliminary data.</text>
</comment>
<evidence type="ECO:0000256" key="1">
    <source>
        <dbReference type="SAM" id="Phobius"/>
    </source>
</evidence>
<feature type="transmembrane region" description="Helical" evidence="1">
    <location>
        <begin position="68"/>
        <end position="89"/>
    </location>
</feature>
<keyword evidence="1" id="KW-0812">Transmembrane</keyword>
<dbReference type="Proteomes" id="UP000239504">
    <property type="component" value="Unassembled WGS sequence"/>
</dbReference>
<keyword evidence="1" id="KW-0472">Membrane</keyword>
<gene>
    <name evidence="2" type="ORF">CW354_21935</name>
</gene>
<name>A0A2S7JZD5_9PROT</name>
<proteinExistence type="predicted"/>
<keyword evidence="1" id="KW-1133">Transmembrane helix</keyword>
<dbReference type="Pfam" id="PF11911">
    <property type="entry name" value="DUF3429"/>
    <property type="match status" value="1"/>
</dbReference>
<dbReference type="InterPro" id="IPR021836">
    <property type="entry name" value="DUF3429"/>
</dbReference>
<keyword evidence="3" id="KW-1185">Reference proteome</keyword>
<feature type="transmembrane region" description="Helical" evidence="1">
    <location>
        <begin position="124"/>
        <end position="140"/>
    </location>
</feature>
<reference evidence="2 3" key="1">
    <citation type="submission" date="2017-12" db="EMBL/GenBank/DDBJ databases">
        <authorList>
            <person name="Hurst M.R.H."/>
        </authorList>
    </citation>
    <scope>NUCLEOTIDE SEQUENCE [LARGE SCALE GENOMIC DNA]</scope>
    <source>
        <strain evidence="2 3">SY-3-19</strain>
    </source>
</reference>
<feature type="transmembrane region" description="Helical" evidence="1">
    <location>
        <begin position="161"/>
        <end position="179"/>
    </location>
</feature>
<feature type="transmembrane region" description="Helical" evidence="1">
    <location>
        <begin position="42"/>
        <end position="62"/>
    </location>
</feature>
<evidence type="ECO:0008006" key="4">
    <source>
        <dbReference type="Google" id="ProtNLM"/>
    </source>
</evidence>
<evidence type="ECO:0000313" key="2">
    <source>
        <dbReference type="EMBL" id="PQA85600.1"/>
    </source>
</evidence>